<dbReference type="AlphaFoldDB" id="D8QBZ8"/>
<feature type="compositionally biased region" description="Low complexity" evidence="1">
    <location>
        <begin position="81"/>
        <end position="94"/>
    </location>
</feature>
<feature type="compositionally biased region" description="Low complexity" evidence="1">
    <location>
        <begin position="368"/>
        <end position="384"/>
    </location>
</feature>
<reference evidence="2 3" key="1">
    <citation type="journal article" date="2010" name="Nat. Biotechnol.">
        <title>Genome sequence of the model mushroom Schizophyllum commune.</title>
        <authorList>
            <person name="Ohm R.A."/>
            <person name="de Jong J.F."/>
            <person name="Lugones L.G."/>
            <person name="Aerts A."/>
            <person name="Kothe E."/>
            <person name="Stajich J.E."/>
            <person name="de Vries R.P."/>
            <person name="Record E."/>
            <person name="Levasseur A."/>
            <person name="Baker S.E."/>
            <person name="Bartholomew K.A."/>
            <person name="Coutinho P.M."/>
            <person name="Erdmann S."/>
            <person name="Fowler T.J."/>
            <person name="Gathman A.C."/>
            <person name="Lombard V."/>
            <person name="Henrissat B."/>
            <person name="Knabe N."/>
            <person name="Kuees U."/>
            <person name="Lilly W.W."/>
            <person name="Lindquist E."/>
            <person name="Lucas S."/>
            <person name="Magnuson J.K."/>
            <person name="Piumi F."/>
            <person name="Raudaskoski M."/>
            <person name="Salamov A."/>
            <person name="Schmutz J."/>
            <person name="Schwarze F.W.M.R."/>
            <person name="vanKuyk P.A."/>
            <person name="Horton J.S."/>
            <person name="Grigoriev I.V."/>
            <person name="Woesten H.A.B."/>
        </authorList>
    </citation>
    <scope>NUCLEOTIDE SEQUENCE [LARGE SCALE GENOMIC DNA]</scope>
    <source>
        <strain evidence="3">H4-8 / FGSC 9210</strain>
    </source>
</reference>
<protein>
    <submittedName>
        <fullName evidence="2">Uncharacterized protein</fullName>
    </submittedName>
</protein>
<dbReference type="EMBL" id="GL377309">
    <property type="protein sequence ID" value="EFI94444.1"/>
    <property type="molecule type" value="Genomic_DNA"/>
</dbReference>
<name>D8QBZ8_SCHCM</name>
<gene>
    <name evidence="2" type="ORF">SCHCODRAFT_236575</name>
</gene>
<dbReference type="OMA" id="ALVCFTY"/>
<proteinExistence type="predicted"/>
<keyword evidence="3" id="KW-1185">Reference proteome</keyword>
<dbReference type="GeneID" id="9594097"/>
<sequence>MSASTSSHRRRSRTGRDVLQRRLKMLDPMPPLLSPELAPAPHASSRPTPPVVGTKRKQSPRAPSQDAVKRARTGPALDEAPASSSAPSTSQPTSSHHRPSRAPQPSHLSVSTLPGQLEDSDTTRDQGAANSAAAIAPVLAGTIPLRRPKRPKPTDHKACESVHKHYFEIARLLKWSAEKRYNSTFPVKNTRFAALPDPPPTDHPYHIHSSTIARLELLDAVLHFVYAFWCRDNFSHVFDERSWDTLYPLLTLCQTRWAEAMTESAMDKAFLGLLNMLRAYIKSRGIVYRNKNSANKKPPLKARVDSLFSHMQGVMMEKAKVASEQAHQAAKGTAATKPGTPQMLPSPASIAESKSANSTPTGHDTATPNPAAPVSAPEPASTVPTVPTLESGVPPSLLPDPSVPFLEVPAARAMLEARIRVAPSEMADWKAQTDDIMDIAHSMQKAESLLNLPILMRNFPRTFTRAMQTCLLPTDEWEVDFDDNDGELFWPTSCATGEGLAWVVLIGRGMMSEFAPKYGYMGLEGCVPKPTTANGGGTPSAAR</sequence>
<organism evidence="3">
    <name type="scientific">Schizophyllum commune (strain H4-8 / FGSC 9210)</name>
    <name type="common">Split gill fungus</name>
    <dbReference type="NCBI Taxonomy" id="578458"/>
    <lineage>
        <taxon>Eukaryota</taxon>
        <taxon>Fungi</taxon>
        <taxon>Dikarya</taxon>
        <taxon>Basidiomycota</taxon>
        <taxon>Agaricomycotina</taxon>
        <taxon>Agaricomycetes</taxon>
        <taxon>Agaricomycetidae</taxon>
        <taxon>Agaricales</taxon>
        <taxon>Schizophyllaceae</taxon>
        <taxon>Schizophyllum</taxon>
    </lineage>
</organism>
<dbReference type="Proteomes" id="UP000007431">
    <property type="component" value="Unassembled WGS sequence"/>
</dbReference>
<accession>D8QBZ8</accession>
<evidence type="ECO:0000313" key="3">
    <source>
        <dbReference type="Proteomes" id="UP000007431"/>
    </source>
</evidence>
<dbReference type="InParanoid" id="D8QBZ8"/>
<dbReference type="eggNOG" id="ENOG502SE84">
    <property type="taxonomic scope" value="Eukaryota"/>
</dbReference>
<dbReference type="OrthoDB" id="3238644at2759"/>
<feature type="compositionally biased region" description="Low complexity" evidence="1">
    <location>
        <begin position="34"/>
        <end position="45"/>
    </location>
</feature>
<feature type="region of interest" description="Disordered" evidence="1">
    <location>
        <begin position="319"/>
        <end position="400"/>
    </location>
</feature>
<feature type="compositionally biased region" description="Low complexity" evidence="1">
    <location>
        <begin position="329"/>
        <end position="341"/>
    </location>
</feature>
<dbReference type="HOGENOM" id="CLU_510926_0_0_1"/>
<dbReference type="VEuPathDB" id="FungiDB:SCHCODRAFT_02511502"/>
<evidence type="ECO:0000256" key="1">
    <source>
        <dbReference type="SAM" id="MobiDB-lite"/>
    </source>
</evidence>
<dbReference type="KEGG" id="scm:SCHCO_02511502"/>
<feature type="region of interest" description="Disordered" evidence="1">
    <location>
        <begin position="1"/>
        <end position="135"/>
    </location>
</feature>
<feature type="compositionally biased region" description="Polar residues" evidence="1">
    <location>
        <begin position="352"/>
        <end position="367"/>
    </location>
</feature>
<evidence type="ECO:0000313" key="2">
    <source>
        <dbReference type="EMBL" id="EFI94444.1"/>
    </source>
</evidence>